<dbReference type="Gene3D" id="3.40.50.300">
    <property type="entry name" value="P-loop containing nucleotide triphosphate hydrolases"/>
    <property type="match status" value="1"/>
</dbReference>
<dbReference type="PANTHER" id="PTHR43581:SF4">
    <property type="entry name" value="ATP_GTP PHOSPHATASE"/>
    <property type="match status" value="1"/>
</dbReference>
<dbReference type="SUPFAM" id="SSF52540">
    <property type="entry name" value="P-loop containing nucleoside triphosphate hydrolases"/>
    <property type="match status" value="1"/>
</dbReference>
<sequence length="338" mass="37968">MLNKIELKNFGPLPKLDWQNLGAINLVIGENGAGKTFLLKALYSVMRTIEEHKRGDDKRTAAEILNENLYWTFQPEKIGDLVTKGADAALSCSVQFNQQTFAYSFGKDTTKQISSLENDIPRRFSNSVFLPAKEVLSIDHIILKSRERDKTFGFDNTYLDLARAIRPLSEAEGYIAPENDDLARNKLEEILGGRVVYDTKSKRWHFHKGNQKFSIGVTAEGIKKIGILNTLLANGYLEPDSIVFMDEPESSLHPKAISGLLDIVTLLAGSGIQFFLASHSYFVVKKLFLIAQEKKMSIPVISEQGGQWLTNNLLDGMPKNDILDESVRLYKEEVRLAL</sequence>
<reference evidence="2 3" key="1">
    <citation type="journal article" date="2020" name="ISME J.">
        <title>Parallel Reductive Genome Evolution in Desulfovibrio Ectosymbionts Independently Acquired by Trichonympha Protists in the Termite Gut.</title>
        <authorList>
            <person name="Takeuchi M."/>
            <person name="Kuwahara H."/>
            <person name="Murakami T."/>
            <person name="Takahashi K."/>
            <person name="Kajitani R."/>
            <person name="Toyoda A."/>
            <person name="Itoh T."/>
            <person name="Ohkuma M."/>
            <person name="Hongoh Y."/>
        </authorList>
    </citation>
    <scope>NUCLEOTIDE SEQUENCE [LARGE SCALE GENOMIC DNA]</scope>
    <source>
        <strain evidence="2">ZnDsv-02</strain>
    </source>
</reference>
<comment type="caution">
    <text evidence="2">The sequence shown here is derived from an EMBL/GenBank/DDBJ whole genome shotgun (WGS) entry which is preliminary data.</text>
</comment>
<dbReference type="Proteomes" id="UP000505077">
    <property type="component" value="Unassembled WGS sequence"/>
</dbReference>
<name>A0A6L2R5P0_9BACT</name>
<evidence type="ECO:0000313" key="2">
    <source>
        <dbReference type="EMBL" id="GFH62754.1"/>
    </source>
</evidence>
<evidence type="ECO:0000259" key="1">
    <source>
        <dbReference type="Pfam" id="PF13304"/>
    </source>
</evidence>
<dbReference type="Pfam" id="PF13304">
    <property type="entry name" value="AAA_21"/>
    <property type="match status" value="1"/>
</dbReference>
<proteinExistence type="predicted"/>
<dbReference type="GO" id="GO:0016887">
    <property type="term" value="F:ATP hydrolysis activity"/>
    <property type="evidence" value="ECO:0007669"/>
    <property type="project" value="InterPro"/>
</dbReference>
<dbReference type="InterPro" id="IPR003959">
    <property type="entry name" value="ATPase_AAA_core"/>
</dbReference>
<dbReference type="EMBL" id="BLLL01000004">
    <property type="protein sequence ID" value="GFH62754.1"/>
    <property type="molecule type" value="Genomic_DNA"/>
</dbReference>
<dbReference type="InterPro" id="IPR051396">
    <property type="entry name" value="Bact_Antivir_Def_Nuclease"/>
</dbReference>
<dbReference type="AlphaFoldDB" id="A0A6L2R5P0"/>
<protein>
    <submittedName>
        <fullName evidence="2">ATP-binding protein</fullName>
    </submittedName>
</protein>
<feature type="domain" description="ATPase AAA-type core" evidence="1">
    <location>
        <begin position="24"/>
        <end position="284"/>
    </location>
</feature>
<dbReference type="GO" id="GO:0005524">
    <property type="term" value="F:ATP binding"/>
    <property type="evidence" value="ECO:0007669"/>
    <property type="project" value="UniProtKB-KW"/>
</dbReference>
<keyword evidence="2" id="KW-0067">ATP-binding</keyword>
<gene>
    <name evidence="2" type="ORF">ZNDK_0525</name>
</gene>
<evidence type="ECO:0000313" key="3">
    <source>
        <dbReference type="Proteomes" id="UP000505077"/>
    </source>
</evidence>
<accession>A0A6L2R5P0</accession>
<dbReference type="PANTHER" id="PTHR43581">
    <property type="entry name" value="ATP/GTP PHOSPHATASE"/>
    <property type="match status" value="1"/>
</dbReference>
<dbReference type="InterPro" id="IPR027417">
    <property type="entry name" value="P-loop_NTPase"/>
</dbReference>
<organism evidence="2 3">
    <name type="scientific">Candidatus Desulfovibrio kirbyi</name>
    <dbReference type="NCBI Taxonomy" id="2696086"/>
    <lineage>
        <taxon>Bacteria</taxon>
        <taxon>Pseudomonadati</taxon>
        <taxon>Thermodesulfobacteriota</taxon>
        <taxon>Desulfovibrionia</taxon>
        <taxon>Desulfovibrionales</taxon>
        <taxon>Desulfovibrionaceae</taxon>
        <taxon>Desulfovibrio</taxon>
    </lineage>
</organism>
<keyword evidence="2" id="KW-0547">Nucleotide-binding</keyword>